<reference evidence="4 5" key="1">
    <citation type="submission" date="2016-12" db="EMBL/GenBank/DDBJ databases">
        <authorList>
            <person name="Song W.-J."/>
            <person name="Kurnit D.M."/>
        </authorList>
    </citation>
    <scope>NUCLEOTIDE SEQUENCE [LARGE SCALE GENOMIC DNA]</scope>
    <source>
        <strain evidence="4 5">DSM 19599</strain>
    </source>
</reference>
<evidence type="ECO:0000256" key="2">
    <source>
        <dbReference type="ARBA" id="ARBA00022801"/>
    </source>
</evidence>
<dbReference type="PROSITE" id="PS01328">
    <property type="entry name" value="4HBCOA_THIOESTERASE"/>
    <property type="match status" value="1"/>
</dbReference>
<dbReference type="GO" id="GO:0047617">
    <property type="term" value="F:fatty acyl-CoA hydrolase activity"/>
    <property type="evidence" value="ECO:0007669"/>
    <property type="project" value="TreeGrafter"/>
</dbReference>
<dbReference type="SUPFAM" id="SSF54637">
    <property type="entry name" value="Thioesterase/thiol ester dehydrase-isomerase"/>
    <property type="match status" value="1"/>
</dbReference>
<dbReference type="Gene3D" id="3.10.129.10">
    <property type="entry name" value="Hotdog Thioesterase"/>
    <property type="match status" value="1"/>
</dbReference>
<dbReference type="InterPro" id="IPR050563">
    <property type="entry name" value="4-hydroxybenzoyl-CoA_TE"/>
</dbReference>
<keyword evidence="5" id="KW-1185">Reference proteome</keyword>
<evidence type="ECO:0000259" key="3">
    <source>
        <dbReference type="Pfam" id="PF03061"/>
    </source>
</evidence>
<dbReference type="EMBL" id="FRXO01000002">
    <property type="protein sequence ID" value="SHO62988.1"/>
    <property type="molecule type" value="Genomic_DNA"/>
</dbReference>
<dbReference type="Pfam" id="PF03061">
    <property type="entry name" value="4HBT"/>
    <property type="match status" value="1"/>
</dbReference>
<comment type="similarity">
    <text evidence="1">Belongs to the 4-hydroxybenzoyl-CoA thioesterase family.</text>
</comment>
<dbReference type="CDD" id="cd00586">
    <property type="entry name" value="4HBT"/>
    <property type="match status" value="1"/>
</dbReference>
<dbReference type="RefSeq" id="WP_084564140.1">
    <property type="nucleotide sequence ID" value="NZ_FRXO01000002.1"/>
</dbReference>
<dbReference type="InterPro" id="IPR008272">
    <property type="entry name" value="HB-CoA_thioesterase_AS"/>
</dbReference>
<evidence type="ECO:0000313" key="5">
    <source>
        <dbReference type="Proteomes" id="UP000186406"/>
    </source>
</evidence>
<dbReference type="OrthoDB" id="9808429at2"/>
<dbReference type="NCBIfam" id="TIGR00051">
    <property type="entry name" value="YbgC/FadM family acyl-CoA thioesterase"/>
    <property type="match status" value="1"/>
</dbReference>
<evidence type="ECO:0000313" key="4">
    <source>
        <dbReference type="EMBL" id="SHO62988.1"/>
    </source>
</evidence>
<dbReference type="InterPro" id="IPR006684">
    <property type="entry name" value="YbgC/YbaW"/>
</dbReference>
<sequence>MTEQSGPDRDPHAGHGPGAGYGIAGSLAAGGHRLPVRIYYEDTDFSGIVYHASYLRFLERGRTDFLRLMGIGHRELADGRHGEPLAFAVRAMTLDFLAPARIDDVVVVETAFRSVGGARLVLAQRIVVGEGAGGGAGRVLVEAEVTVVVISPEGKPRRLPAALRSRLGGAGAPPEAP</sequence>
<dbReference type="STRING" id="1123029.SAMN02745172_01232"/>
<dbReference type="InterPro" id="IPR029069">
    <property type="entry name" value="HotDog_dom_sf"/>
</dbReference>
<proteinExistence type="inferred from homology"/>
<accession>A0A1M7ZDM1</accession>
<protein>
    <submittedName>
        <fullName evidence="4">Acyl-CoA thioester hydrolase</fullName>
    </submittedName>
</protein>
<gene>
    <name evidence="4" type="ORF">SAMN02745172_01232</name>
</gene>
<dbReference type="InterPro" id="IPR006683">
    <property type="entry name" value="Thioestr_dom"/>
</dbReference>
<dbReference type="PANTHER" id="PTHR31793:SF37">
    <property type="entry name" value="ACYL-COA THIOESTER HYDROLASE YBGC"/>
    <property type="match status" value="1"/>
</dbReference>
<dbReference type="Proteomes" id="UP000186406">
    <property type="component" value="Unassembled WGS sequence"/>
</dbReference>
<evidence type="ECO:0000256" key="1">
    <source>
        <dbReference type="ARBA" id="ARBA00005953"/>
    </source>
</evidence>
<name>A0A1M7ZDM1_9HYPH</name>
<keyword evidence="2 4" id="KW-0378">Hydrolase</keyword>
<feature type="domain" description="Thioesterase" evidence="3">
    <location>
        <begin position="47"/>
        <end position="131"/>
    </location>
</feature>
<dbReference type="PANTHER" id="PTHR31793">
    <property type="entry name" value="4-HYDROXYBENZOYL-COA THIOESTERASE FAMILY MEMBER"/>
    <property type="match status" value="1"/>
</dbReference>
<dbReference type="FunFam" id="3.10.129.10:FF:000004">
    <property type="entry name" value="Tol-pal system-associated acyl-CoA thioesterase"/>
    <property type="match status" value="1"/>
</dbReference>
<organism evidence="4 5">
    <name type="scientific">Pseudoxanthobacter soli DSM 19599</name>
    <dbReference type="NCBI Taxonomy" id="1123029"/>
    <lineage>
        <taxon>Bacteria</taxon>
        <taxon>Pseudomonadati</taxon>
        <taxon>Pseudomonadota</taxon>
        <taxon>Alphaproteobacteria</taxon>
        <taxon>Hyphomicrobiales</taxon>
        <taxon>Segnochrobactraceae</taxon>
        <taxon>Pseudoxanthobacter</taxon>
    </lineage>
</organism>
<dbReference type="AlphaFoldDB" id="A0A1M7ZDM1"/>